<dbReference type="EMBL" id="CP003876">
    <property type="protein sequence ID" value="AFU03950.1"/>
    <property type="molecule type" value="Genomic_DNA"/>
</dbReference>
<proteinExistence type="predicted"/>
<evidence type="ECO:0000313" key="2">
    <source>
        <dbReference type="Proteomes" id="UP000006304"/>
    </source>
</evidence>
<organism evidence="1 2">
    <name type="scientific">Nocardia brasiliensis (strain ATCC 700358 / HUJEG-1)</name>
    <dbReference type="NCBI Taxonomy" id="1133849"/>
    <lineage>
        <taxon>Bacteria</taxon>
        <taxon>Bacillati</taxon>
        <taxon>Actinomycetota</taxon>
        <taxon>Actinomycetes</taxon>
        <taxon>Mycobacteriales</taxon>
        <taxon>Nocardiaceae</taxon>
        <taxon>Nocardia</taxon>
    </lineage>
</organism>
<dbReference type="STRING" id="1133849.O3I_030005"/>
<reference evidence="1 2" key="1">
    <citation type="journal article" date="2012" name="J. Bacteriol.">
        <title>Complete genome sequence of Nocardia brasiliensis HUJEG-1.</title>
        <authorList>
            <person name="Vera-Cabrera L."/>
            <person name="Ortiz-Lopez R."/>
            <person name="Elizondo-Gonzalez R."/>
            <person name="Perez-Maya A.A."/>
            <person name="Ocampo-Candiani J."/>
        </authorList>
    </citation>
    <scope>NUCLEOTIDE SEQUENCE [LARGE SCALE GENOMIC DNA]</scope>
    <source>
        <strain evidence="2">ATCC 700358</strain>
    </source>
</reference>
<accession>K0F454</accession>
<dbReference type="eggNOG" id="ENOG50301R5">
    <property type="taxonomic scope" value="Bacteria"/>
</dbReference>
<evidence type="ECO:0000313" key="1">
    <source>
        <dbReference type="EMBL" id="AFU03950.1"/>
    </source>
</evidence>
<dbReference type="KEGG" id="nbr:O3I_030005"/>
<protein>
    <submittedName>
        <fullName evidence="1">Uncharacterized protein</fullName>
    </submittedName>
</protein>
<gene>
    <name evidence="1" type="ORF">O3I_030005</name>
</gene>
<dbReference type="Proteomes" id="UP000006304">
    <property type="component" value="Chromosome"/>
</dbReference>
<dbReference type="AlphaFoldDB" id="K0F454"/>
<keyword evidence="2" id="KW-1185">Reference proteome</keyword>
<sequence>MVHAAWGNHHTLPVRYCERVSAERDELLRLVREIPDEQVPEVLADVRKHLYAVPSPTWPPDWFGSAEGDGTAYGARSEELLGDGFGQSA</sequence>
<dbReference type="HOGENOM" id="CLU_2451650_0_0_11"/>
<name>K0F454_NOCB7</name>